<reference evidence="7 8" key="1">
    <citation type="submission" date="2024-04" db="EMBL/GenBank/DDBJ databases">
        <title>Novel genus in family Flammeovirgaceae.</title>
        <authorList>
            <person name="Nguyen T.H."/>
            <person name="Vuong T.Q."/>
            <person name="Le H."/>
            <person name="Kim S.-G."/>
        </authorList>
    </citation>
    <scope>NUCLEOTIDE SEQUENCE [LARGE SCALE GENOMIC DNA]</scope>
    <source>
        <strain evidence="7 8">JCM 23209</strain>
    </source>
</reference>
<keyword evidence="2" id="KW-1003">Cell membrane</keyword>
<dbReference type="Pfam" id="PF01040">
    <property type="entry name" value="UbiA"/>
    <property type="match status" value="1"/>
</dbReference>
<feature type="transmembrane region" description="Helical" evidence="6">
    <location>
        <begin position="166"/>
        <end position="185"/>
    </location>
</feature>
<sequence>MHQTTRDIVGLQRLVRWPNLLIIFFTQYLVRIFLVGPSAQWLSHLTDLRFFTYLVSVSCVVAGGYIINDYYDIKIDTVNDPQKVVIGQRLRRRKALAAHLLFTLSGFFISLLLNWKLAAINLFAIFWLWLYSNQLKRMPFVGNFTVASLTALVVFVVGIYFKSTNYLVYIFGFFAFYISLIREIIKDMETLRGDMHFGLKTLPVVWGIRKTKTVLYTILLAFIITTVPLLLLIGNPTLDIYFLCMLLPTAYFIFKLYWADTRKEYQRLRYFCNLVMISGIGIITLL</sequence>
<dbReference type="CDD" id="cd13961">
    <property type="entry name" value="PT_UbiA_DGGGPS"/>
    <property type="match status" value="1"/>
</dbReference>
<evidence type="ECO:0000256" key="4">
    <source>
        <dbReference type="ARBA" id="ARBA00022989"/>
    </source>
</evidence>
<evidence type="ECO:0000256" key="6">
    <source>
        <dbReference type="SAM" id="Phobius"/>
    </source>
</evidence>
<dbReference type="AlphaFoldDB" id="A0AAW9SC46"/>
<keyword evidence="3 6" id="KW-0812">Transmembrane</keyword>
<proteinExistence type="predicted"/>
<dbReference type="InterPro" id="IPR044878">
    <property type="entry name" value="UbiA_sf"/>
</dbReference>
<feature type="transmembrane region" description="Helical" evidence="6">
    <location>
        <begin position="240"/>
        <end position="258"/>
    </location>
</feature>
<name>A0AAW9SC46_9BACT</name>
<evidence type="ECO:0000256" key="5">
    <source>
        <dbReference type="ARBA" id="ARBA00023136"/>
    </source>
</evidence>
<feature type="transmembrane region" description="Helical" evidence="6">
    <location>
        <begin position="20"/>
        <end position="42"/>
    </location>
</feature>
<keyword evidence="8" id="KW-1185">Reference proteome</keyword>
<dbReference type="InterPro" id="IPR000537">
    <property type="entry name" value="UbiA_prenyltransferase"/>
</dbReference>
<evidence type="ECO:0000313" key="7">
    <source>
        <dbReference type="EMBL" id="MEN7548898.1"/>
    </source>
</evidence>
<dbReference type="Gene3D" id="1.10.357.140">
    <property type="entry name" value="UbiA prenyltransferase"/>
    <property type="match status" value="1"/>
</dbReference>
<accession>A0AAW9SC46</accession>
<dbReference type="InterPro" id="IPR050475">
    <property type="entry name" value="Prenyltransferase_related"/>
</dbReference>
<keyword evidence="5 6" id="KW-0472">Membrane</keyword>
<evidence type="ECO:0000256" key="1">
    <source>
        <dbReference type="ARBA" id="ARBA00004141"/>
    </source>
</evidence>
<feature type="transmembrane region" description="Helical" evidence="6">
    <location>
        <begin position="270"/>
        <end position="285"/>
    </location>
</feature>
<dbReference type="EMBL" id="JBDKWZ010000007">
    <property type="protein sequence ID" value="MEN7548898.1"/>
    <property type="molecule type" value="Genomic_DNA"/>
</dbReference>
<feature type="transmembrane region" description="Helical" evidence="6">
    <location>
        <begin position="117"/>
        <end position="133"/>
    </location>
</feature>
<dbReference type="Proteomes" id="UP001403385">
    <property type="component" value="Unassembled WGS sequence"/>
</dbReference>
<feature type="transmembrane region" description="Helical" evidence="6">
    <location>
        <begin position="140"/>
        <end position="160"/>
    </location>
</feature>
<feature type="transmembrane region" description="Helical" evidence="6">
    <location>
        <begin position="48"/>
        <end position="67"/>
    </location>
</feature>
<gene>
    <name evidence="7" type="ORF">AAG747_13330</name>
</gene>
<keyword evidence="4 6" id="KW-1133">Transmembrane helix</keyword>
<dbReference type="RefSeq" id="WP_346821676.1">
    <property type="nucleotide sequence ID" value="NZ_JBDKWZ010000007.1"/>
</dbReference>
<dbReference type="GO" id="GO:0016765">
    <property type="term" value="F:transferase activity, transferring alkyl or aryl (other than methyl) groups"/>
    <property type="evidence" value="ECO:0007669"/>
    <property type="project" value="InterPro"/>
</dbReference>
<protein>
    <submittedName>
        <fullName evidence="7">Geranylgeranylglycerol-phosphate geranylgeranyltransferase</fullName>
    </submittedName>
</protein>
<dbReference type="GO" id="GO:0016020">
    <property type="term" value="C:membrane"/>
    <property type="evidence" value="ECO:0007669"/>
    <property type="project" value="UniProtKB-SubCell"/>
</dbReference>
<organism evidence="7 8">
    <name type="scientific">Rapidithrix thailandica</name>
    <dbReference type="NCBI Taxonomy" id="413964"/>
    <lineage>
        <taxon>Bacteria</taxon>
        <taxon>Pseudomonadati</taxon>
        <taxon>Bacteroidota</taxon>
        <taxon>Cytophagia</taxon>
        <taxon>Cytophagales</taxon>
        <taxon>Flammeovirgaceae</taxon>
        <taxon>Rapidithrix</taxon>
    </lineage>
</organism>
<dbReference type="PANTHER" id="PTHR42723">
    <property type="entry name" value="CHLOROPHYLL SYNTHASE"/>
    <property type="match status" value="1"/>
</dbReference>
<dbReference type="PANTHER" id="PTHR42723:SF1">
    <property type="entry name" value="CHLOROPHYLL SYNTHASE, CHLOROPLASTIC"/>
    <property type="match status" value="1"/>
</dbReference>
<comment type="caution">
    <text evidence="7">The sequence shown here is derived from an EMBL/GenBank/DDBJ whole genome shotgun (WGS) entry which is preliminary data.</text>
</comment>
<evidence type="ECO:0000313" key="8">
    <source>
        <dbReference type="Proteomes" id="UP001403385"/>
    </source>
</evidence>
<dbReference type="NCBIfam" id="NF009513">
    <property type="entry name" value="PRK12872.1-3"/>
    <property type="match status" value="1"/>
</dbReference>
<evidence type="ECO:0000256" key="2">
    <source>
        <dbReference type="ARBA" id="ARBA00022475"/>
    </source>
</evidence>
<evidence type="ECO:0000256" key="3">
    <source>
        <dbReference type="ARBA" id="ARBA00022692"/>
    </source>
</evidence>
<comment type="subcellular location">
    <subcellularLocation>
        <location evidence="1">Membrane</location>
        <topology evidence="1">Multi-pass membrane protein</topology>
    </subcellularLocation>
</comment>
<feature type="transmembrane region" description="Helical" evidence="6">
    <location>
        <begin position="214"/>
        <end position="234"/>
    </location>
</feature>
<feature type="transmembrane region" description="Helical" evidence="6">
    <location>
        <begin position="95"/>
        <end position="111"/>
    </location>
</feature>